<accession>A0A1R0GXJ5</accession>
<organism evidence="2 3">
    <name type="scientific">Smittium mucronatum</name>
    <dbReference type="NCBI Taxonomy" id="133383"/>
    <lineage>
        <taxon>Eukaryota</taxon>
        <taxon>Fungi</taxon>
        <taxon>Fungi incertae sedis</taxon>
        <taxon>Zoopagomycota</taxon>
        <taxon>Kickxellomycotina</taxon>
        <taxon>Harpellomycetes</taxon>
        <taxon>Harpellales</taxon>
        <taxon>Legeriomycetaceae</taxon>
        <taxon>Smittium</taxon>
    </lineage>
</organism>
<dbReference type="AlphaFoldDB" id="A0A1R0GXJ5"/>
<name>A0A1R0GXJ5_9FUNG</name>
<keyword evidence="3" id="KW-1185">Reference proteome</keyword>
<evidence type="ECO:0000313" key="2">
    <source>
        <dbReference type="EMBL" id="OLY81624.1"/>
    </source>
</evidence>
<evidence type="ECO:0000313" key="3">
    <source>
        <dbReference type="Proteomes" id="UP000187455"/>
    </source>
</evidence>
<feature type="region of interest" description="Disordered" evidence="1">
    <location>
        <begin position="79"/>
        <end position="100"/>
    </location>
</feature>
<dbReference type="EMBL" id="LSSL01002302">
    <property type="protein sequence ID" value="OLY81624.1"/>
    <property type="molecule type" value="Genomic_DNA"/>
</dbReference>
<feature type="region of interest" description="Disordered" evidence="1">
    <location>
        <begin position="1"/>
        <end position="25"/>
    </location>
</feature>
<proteinExistence type="predicted"/>
<dbReference type="OrthoDB" id="5594865at2759"/>
<dbReference type="Proteomes" id="UP000187455">
    <property type="component" value="Unassembled WGS sequence"/>
</dbReference>
<gene>
    <name evidence="2" type="ORF">AYI68_g4270</name>
</gene>
<comment type="caution">
    <text evidence="2">The sequence shown here is derived from an EMBL/GenBank/DDBJ whole genome shotgun (WGS) entry which is preliminary data.</text>
</comment>
<reference evidence="2 3" key="1">
    <citation type="journal article" date="2016" name="Mol. Biol. Evol.">
        <title>Genome-Wide Survey of Gut Fungi (Harpellales) Reveals the First Horizontally Transferred Ubiquitin Gene from a Mosquito Host.</title>
        <authorList>
            <person name="Wang Y."/>
            <person name="White M.M."/>
            <person name="Kvist S."/>
            <person name="Moncalvo J.M."/>
        </authorList>
    </citation>
    <scope>NUCLEOTIDE SEQUENCE [LARGE SCALE GENOMIC DNA]</scope>
    <source>
        <strain evidence="2 3">ALG-7-W6</strain>
    </source>
</reference>
<protein>
    <submittedName>
        <fullName evidence="2">Uncharacterized protein</fullName>
    </submittedName>
</protein>
<sequence>MINESKNAKKSPKKAENPPKKRLNNDNFLVFNAQELKKETVKKFILINTTMTDPQFNVQKIRQSNGDWRHEIREISVEREYQAPQKSQIAANKSDWAKKN</sequence>
<evidence type="ECO:0000256" key="1">
    <source>
        <dbReference type="SAM" id="MobiDB-lite"/>
    </source>
</evidence>